<comment type="caution">
    <text evidence="1">The sequence shown here is derived from an EMBL/GenBank/DDBJ whole genome shotgun (WGS) entry which is preliminary data.</text>
</comment>
<gene>
    <name evidence="1" type="ORF">T07_12059</name>
</gene>
<dbReference type="OrthoDB" id="5872161at2759"/>
<evidence type="ECO:0000313" key="1">
    <source>
        <dbReference type="EMBL" id="KRX20282.1"/>
    </source>
</evidence>
<keyword evidence="2" id="KW-1185">Reference proteome</keyword>
<name>A0A0V0S1E3_9BILA</name>
<accession>A0A0V0S1E3</accession>
<dbReference type="EMBL" id="JYDL01000050">
    <property type="protein sequence ID" value="KRX20282.1"/>
    <property type="molecule type" value="Genomic_DNA"/>
</dbReference>
<evidence type="ECO:0000313" key="2">
    <source>
        <dbReference type="Proteomes" id="UP000054630"/>
    </source>
</evidence>
<reference evidence="1 2" key="1">
    <citation type="submission" date="2015-01" db="EMBL/GenBank/DDBJ databases">
        <title>Evolution of Trichinella species and genotypes.</title>
        <authorList>
            <person name="Korhonen P.K."/>
            <person name="Edoardo P."/>
            <person name="Giuseppe L.R."/>
            <person name="Gasser R.B."/>
        </authorList>
    </citation>
    <scope>NUCLEOTIDE SEQUENCE [LARGE SCALE GENOMIC DNA]</scope>
    <source>
        <strain evidence="1">ISS37</strain>
    </source>
</reference>
<proteinExistence type="predicted"/>
<sequence length="82" mass="8884">MQLIVICDSKQVACWSSGMILALGARGPGFNSRTGPVSVFQICEAEILICGNCFLFDRKKFSWGKITQNGPVRELNPGPLAP</sequence>
<dbReference type="AlphaFoldDB" id="A0A0V0S1E3"/>
<dbReference type="Proteomes" id="UP000054630">
    <property type="component" value="Unassembled WGS sequence"/>
</dbReference>
<organism evidence="1 2">
    <name type="scientific">Trichinella nelsoni</name>
    <dbReference type="NCBI Taxonomy" id="6336"/>
    <lineage>
        <taxon>Eukaryota</taxon>
        <taxon>Metazoa</taxon>
        <taxon>Ecdysozoa</taxon>
        <taxon>Nematoda</taxon>
        <taxon>Enoplea</taxon>
        <taxon>Dorylaimia</taxon>
        <taxon>Trichinellida</taxon>
        <taxon>Trichinellidae</taxon>
        <taxon>Trichinella</taxon>
    </lineage>
</organism>
<protein>
    <submittedName>
        <fullName evidence="1">Uncharacterized protein</fullName>
    </submittedName>
</protein>